<accession>A0A8H6WXD1</accession>
<dbReference type="OrthoDB" id="5283654at2759"/>
<evidence type="ECO:0000256" key="1">
    <source>
        <dbReference type="ARBA" id="ARBA00022857"/>
    </source>
</evidence>
<evidence type="ECO:0000256" key="2">
    <source>
        <dbReference type="ARBA" id="ARBA00023002"/>
    </source>
</evidence>
<dbReference type="InterPro" id="IPR036291">
    <property type="entry name" value="NAD(P)-bd_dom_sf"/>
</dbReference>
<dbReference type="InterPro" id="IPR008030">
    <property type="entry name" value="NmrA-like"/>
</dbReference>
<dbReference type="GO" id="GO:0016491">
    <property type="term" value="F:oxidoreductase activity"/>
    <property type="evidence" value="ECO:0007669"/>
    <property type="project" value="UniProtKB-KW"/>
</dbReference>
<keyword evidence="3" id="KW-1133">Transmembrane helix</keyword>
<comment type="caution">
    <text evidence="5">The sequence shown here is derived from an EMBL/GenBank/DDBJ whole genome shotgun (WGS) entry which is preliminary data.</text>
</comment>
<evidence type="ECO:0000313" key="5">
    <source>
        <dbReference type="EMBL" id="KAF7330423.1"/>
    </source>
</evidence>
<reference evidence="5" key="1">
    <citation type="submission" date="2020-05" db="EMBL/GenBank/DDBJ databases">
        <title>Mycena genomes resolve the evolution of fungal bioluminescence.</title>
        <authorList>
            <person name="Tsai I.J."/>
        </authorList>
    </citation>
    <scope>NUCLEOTIDE SEQUENCE</scope>
    <source>
        <strain evidence="5">CCC161011</strain>
    </source>
</reference>
<feature type="transmembrane region" description="Helical" evidence="3">
    <location>
        <begin position="370"/>
        <end position="392"/>
    </location>
</feature>
<keyword evidence="3" id="KW-0472">Membrane</keyword>
<evidence type="ECO:0000313" key="6">
    <source>
        <dbReference type="Proteomes" id="UP000620124"/>
    </source>
</evidence>
<dbReference type="InterPro" id="IPR051609">
    <property type="entry name" value="NmrA/Isoflavone_reductase-like"/>
</dbReference>
<evidence type="ECO:0000256" key="3">
    <source>
        <dbReference type="SAM" id="Phobius"/>
    </source>
</evidence>
<dbReference type="AlphaFoldDB" id="A0A8H6WXD1"/>
<keyword evidence="1" id="KW-0521">NADP</keyword>
<dbReference type="Gene3D" id="3.40.50.720">
    <property type="entry name" value="NAD(P)-binding Rossmann-like Domain"/>
    <property type="match status" value="1"/>
</dbReference>
<feature type="transmembrane region" description="Helical" evidence="3">
    <location>
        <begin position="6"/>
        <end position="33"/>
    </location>
</feature>
<evidence type="ECO:0000259" key="4">
    <source>
        <dbReference type="Pfam" id="PF05368"/>
    </source>
</evidence>
<proteinExistence type="predicted"/>
<name>A0A8H6WXD1_9AGAR</name>
<feature type="transmembrane region" description="Helical" evidence="3">
    <location>
        <begin position="462"/>
        <end position="487"/>
    </location>
</feature>
<feature type="domain" description="NmrA-like" evidence="4">
    <location>
        <begin position="7"/>
        <end position="216"/>
    </location>
</feature>
<keyword evidence="2" id="KW-0560">Oxidoreductase</keyword>
<dbReference type="Proteomes" id="UP000620124">
    <property type="component" value="Unassembled WGS sequence"/>
</dbReference>
<dbReference type="Pfam" id="PF05368">
    <property type="entry name" value="NmrA"/>
    <property type="match status" value="1"/>
</dbReference>
<dbReference type="EMBL" id="JACAZI010000033">
    <property type="protein sequence ID" value="KAF7330423.1"/>
    <property type="molecule type" value="Genomic_DNA"/>
</dbReference>
<dbReference type="PANTHER" id="PTHR47706">
    <property type="entry name" value="NMRA-LIKE FAMILY PROTEIN"/>
    <property type="match status" value="1"/>
</dbReference>
<feature type="transmembrane region" description="Helical" evidence="3">
    <location>
        <begin position="310"/>
        <end position="335"/>
    </location>
</feature>
<feature type="transmembrane region" description="Helical" evidence="3">
    <location>
        <begin position="413"/>
        <end position="432"/>
    </location>
</feature>
<organism evidence="5 6">
    <name type="scientific">Mycena venus</name>
    <dbReference type="NCBI Taxonomy" id="2733690"/>
    <lineage>
        <taxon>Eukaryota</taxon>
        <taxon>Fungi</taxon>
        <taxon>Dikarya</taxon>
        <taxon>Basidiomycota</taxon>
        <taxon>Agaricomycotina</taxon>
        <taxon>Agaricomycetes</taxon>
        <taxon>Agaricomycetidae</taxon>
        <taxon>Agaricales</taxon>
        <taxon>Marasmiineae</taxon>
        <taxon>Mycenaceae</taxon>
        <taxon>Mycena</taxon>
    </lineage>
</organism>
<gene>
    <name evidence="5" type="ORF">MVEN_02481100</name>
</gene>
<keyword evidence="6" id="KW-1185">Reference proteome</keyword>
<dbReference type="PANTHER" id="PTHR47706:SF9">
    <property type="entry name" value="NMRA-LIKE DOMAIN-CONTAINING PROTEIN-RELATED"/>
    <property type="match status" value="1"/>
</dbReference>
<dbReference type="SUPFAM" id="SSF51735">
    <property type="entry name" value="NAD(P)-binding Rossmann-fold domains"/>
    <property type="match status" value="1"/>
</dbReference>
<keyword evidence="3" id="KW-0812">Transmembrane</keyword>
<sequence length="495" mass="53299">MSTYKSFAVVGAGTVGLPIVNALAAANATVIVLSRPGSSPKTLPSGVQVVQVDFSDVTAVAAVFKEHKVDVVLSPVTTTAAAAQKPLVDAAKLAAVKLFVPSEYGLPTAGLTEGPLAVKDEIARYLKSVGIPSTRIFTGPFTEFIPWIADYSAGGKFKVVGKGDAPISFTSIPDISEFVAHVLTTLPPSELEDKILRLEGDRASLNELAALFKTTVEYVDSIEGQAGVFQTSLQKLIEAGYGSTGWDGGTEGGGNGEQCGRECKRVVARAPVEEHQGGAQALIQHVVDILSRKGSTTSSLFRVPFPSPTAIWTIAILYIMLHIAISAVLGMWFVVEFFKMNFLKVEKEHASSQDFTFPKPTDFNFPFSPFSIGAFTIAFVQVSTLFSAWLLIEVIKVRKFQETAKGHVSSRDLAKFMQFELPLLLSFWAGVIKKQSFYEKALDVTAATIAFLPRPVLPFFTILWGIALVFASFDVATAILSGVCFLIKLTVKATR</sequence>
<protein>
    <submittedName>
        <fullName evidence="5">NmrA domain-containing protein</fullName>
    </submittedName>
</protein>